<dbReference type="InterPro" id="IPR051625">
    <property type="entry name" value="Signaling_Regulatory_Domain"/>
</dbReference>
<dbReference type="OrthoDB" id="1893551at2759"/>
<feature type="repeat" description="RCC1" evidence="3">
    <location>
        <begin position="237"/>
        <end position="287"/>
    </location>
</feature>
<dbReference type="InterPro" id="IPR011333">
    <property type="entry name" value="SKP1/BTB/POZ_sf"/>
</dbReference>
<organism evidence="6 7">
    <name type="scientific">Synchytrium microbalum</name>
    <dbReference type="NCBI Taxonomy" id="1806994"/>
    <lineage>
        <taxon>Eukaryota</taxon>
        <taxon>Fungi</taxon>
        <taxon>Fungi incertae sedis</taxon>
        <taxon>Chytridiomycota</taxon>
        <taxon>Chytridiomycota incertae sedis</taxon>
        <taxon>Chytridiomycetes</taxon>
        <taxon>Synchytriales</taxon>
        <taxon>Synchytriaceae</taxon>
        <taxon>Synchytrium</taxon>
    </lineage>
</organism>
<dbReference type="EMBL" id="QEAO01000037">
    <property type="protein sequence ID" value="TPX31946.1"/>
    <property type="molecule type" value="Genomic_DNA"/>
</dbReference>
<feature type="region of interest" description="Disordered" evidence="4">
    <location>
        <begin position="140"/>
        <end position="161"/>
    </location>
</feature>
<feature type="compositionally biased region" description="Polar residues" evidence="4">
    <location>
        <begin position="148"/>
        <end position="161"/>
    </location>
</feature>
<dbReference type="CDD" id="cd18186">
    <property type="entry name" value="BTB_POZ_ZBTB_KLHL-like"/>
    <property type="match status" value="1"/>
</dbReference>
<dbReference type="InterPro" id="IPR000210">
    <property type="entry name" value="BTB/POZ_dom"/>
</dbReference>
<dbReference type="PRINTS" id="PR00633">
    <property type="entry name" value="RCCNDNSATION"/>
</dbReference>
<dbReference type="Pfam" id="PF00415">
    <property type="entry name" value="RCC1"/>
    <property type="match status" value="2"/>
</dbReference>
<name>A0A507C1W5_9FUNG</name>
<dbReference type="PANTHER" id="PTHR22872:SF2">
    <property type="entry name" value="INHIBITOR OF BRUTON TYROSINE KINASE"/>
    <property type="match status" value="1"/>
</dbReference>
<dbReference type="Pfam" id="PF12796">
    <property type="entry name" value="Ank_2"/>
    <property type="match status" value="1"/>
</dbReference>
<protein>
    <recommendedName>
        <fullName evidence="5">BTB domain-containing protein</fullName>
    </recommendedName>
</protein>
<gene>
    <name evidence="6" type="ORF">SmJEL517_g04867</name>
</gene>
<dbReference type="InterPro" id="IPR000408">
    <property type="entry name" value="Reg_chr_condens"/>
</dbReference>
<comment type="caution">
    <text evidence="6">The sequence shown here is derived from an EMBL/GenBank/DDBJ whole genome shotgun (WGS) entry which is preliminary data.</text>
</comment>
<dbReference type="SMART" id="SM00225">
    <property type="entry name" value="BTB"/>
    <property type="match status" value="2"/>
</dbReference>
<sequence length="1507" mass="162792">MNNPLFEAIRQNNIGGVKALLDPRSTDSHHGKRPVEVNTRDVYGRTPLQLAVSLGNMAIVTLLLNVPRVNVNIPDIESGWTPMHRALYGGNLDIALEILRTRSDCDLSIRDYEGSTCLELLNSSIEQPKPGAYSSIAKSIGSGGDESATVTTATTDEEQGNTSSLIENLSCTSVWTWGVNSNYVLGHQNSDNRTFPERVIIPVPSDIPVTIDTLQCFQPHHHSINISKYHTAIATDQGLYLNGFGVGGRLGLGDEETQLRPTLVDGVRGEVSQVALGPDHTVVLTSHGQVFTWGSNRYGQLGYPTDDENGEGGGMGKNASPQEVLGALKKVVICGIAAAKFHSAAYSQQGLLYTWGMNIGQLGMPIAASAPLINAHPRKVTSLPQMDIVQIAVTNNATAVLNASHEVYVHAEFHWQKLSFPFPSFPRRMKVHQIDLTPPHIVKIVGGSNQHPGAHLFAGVSSSGDVFMWSPPDKVYADTWQQVTFPQRRPKRVWRTRKKHLAARDVAIGIDSNLLVRTESGHVFTGIRRKEAKIRESLSDSGDVTYFKYTKVPFLQHITTVVASENGAYAAIRVDTRPPPIDITRASLPSDMRRAFASSKALSILPPDVRDLDDSPRPVISGRDLMDDSMCDVIIECDDARLRAHAAVLGARSRFFGDMLVHPTQPVETKGDVKFIVSAIDAETTHVKVKGCHGVTMGLVLELIYTGARRRYWENIYIDREKSAEPSPATVKAEYYRMLRLLGVDDTNTSPSLPKPAVMLSRSFTTILPTLSNNSSNGNDAPPFTDVLLRLKDGDVGAHQIILASRCPFFDAMLGPSSPWTIQKVNGMSVVSLPHLSWKRQMDVVMLHMYSDASAEDVFGRTEASDIHEWTEVVVNVFAAANELLLDRLKDQCASILAMSIDLTNVISLLEISDMYDCPKLDSSCLDYLCWNVETAVETRMLENCDPSVIARITEALKAMQEEHQPYVRGPDGYWEVAREKARVLEEEQKQRRREMHRAAAAESKLLGASPSLVSPSLPPMIGESPAMRPTSAASPCMRPSLMDSPSLSPEDTIFEMDLGDGAATASSGTLNRLPGNNKLVPSVSADSLDSKSGKKVVWQKLDLGQPALLSVPAATKSMSSSSAITEAGKSTRRSNESVDGGGDSDVGVSGKVWESTSVRKVSLRDIMEQTSTSSVDKPIVSPRQSITFDRVPIKTDIRQFGDNPTRDVFTTVTSASGTTSGSAGASGSYSSAQRVRPPPWQSPTSGPSSGSPSISSTPAASQSSSFVDLPFKITPDKTMSQKERRRSAGKSNATSPTLGPSKSPGQHSLTSPVLYPGQSSGRTVPFDTSPRIAGGNALTAASPPDGRAVWGNSGASNAAMVPAAGGSSSAGNAGAKTMKQILVEEEFWRKQSLENRGGLSSSPSLLSGAFSMADFRLPPAWVPQSSSPPIRGFPAMPSISTASPPPTNFSAIQAEQEAAAGLRARKLKKSLERIQYEERAVTGLAQYYRQTSVPGSGEWISIVQIN</sequence>
<dbReference type="PROSITE" id="PS50097">
    <property type="entry name" value="BTB"/>
    <property type="match status" value="2"/>
</dbReference>
<dbReference type="SUPFAM" id="SSF54695">
    <property type="entry name" value="POZ domain"/>
    <property type="match status" value="2"/>
</dbReference>
<dbReference type="Pfam" id="PF13540">
    <property type="entry name" value="RCC1_2"/>
    <property type="match status" value="1"/>
</dbReference>
<feature type="repeat" description="ANK" evidence="2">
    <location>
        <begin position="43"/>
        <end position="65"/>
    </location>
</feature>
<feature type="repeat" description="RCC1" evidence="3">
    <location>
        <begin position="350"/>
        <end position="404"/>
    </location>
</feature>
<dbReference type="GeneID" id="42006092"/>
<dbReference type="CDD" id="cd18500">
    <property type="entry name" value="BACK_IBtk"/>
    <property type="match status" value="1"/>
</dbReference>
<feature type="compositionally biased region" description="Polar residues" evidence="4">
    <location>
        <begin position="1290"/>
        <end position="1323"/>
    </location>
</feature>
<evidence type="ECO:0000256" key="4">
    <source>
        <dbReference type="SAM" id="MobiDB-lite"/>
    </source>
</evidence>
<feature type="repeat" description="RCC1" evidence="3">
    <location>
        <begin position="288"/>
        <end position="349"/>
    </location>
</feature>
<evidence type="ECO:0000256" key="1">
    <source>
        <dbReference type="ARBA" id="ARBA00022737"/>
    </source>
</evidence>
<dbReference type="PANTHER" id="PTHR22872">
    <property type="entry name" value="BTK-BINDING PROTEIN-RELATED"/>
    <property type="match status" value="1"/>
</dbReference>
<feature type="region of interest" description="Disordered" evidence="4">
    <location>
        <begin position="1117"/>
        <end position="1150"/>
    </location>
</feature>
<accession>A0A507C1W5</accession>
<dbReference type="SMART" id="SM00248">
    <property type="entry name" value="ANK"/>
    <property type="match status" value="2"/>
</dbReference>
<dbReference type="Gene3D" id="1.25.40.20">
    <property type="entry name" value="Ankyrin repeat-containing domain"/>
    <property type="match status" value="1"/>
</dbReference>
<evidence type="ECO:0000259" key="5">
    <source>
        <dbReference type="PROSITE" id="PS50097"/>
    </source>
</evidence>
<dbReference type="SUPFAM" id="SSF50985">
    <property type="entry name" value="RCC1/BLIP-II"/>
    <property type="match status" value="1"/>
</dbReference>
<evidence type="ECO:0000256" key="2">
    <source>
        <dbReference type="PROSITE-ProRule" id="PRU00023"/>
    </source>
</evidence>
<feature type="compositionally biased region" description="Low complexity" evidence="4">
    <location>
        <begin position="1243"/>
        <end position="1266"/>
    </location>
</feature>
<feature type="region of interest" description="Disordered" evidence="4">
    <location>
        <begin position="1198"/>
        <end position="1345"/>
    </location>
</feature>
<dbReference type="Gene3D" id="2.130.10.30">
    <property type="entry name" value="Regulator of chromosome condensation 1/beta-lactamase-inhibitor protein II"/>
    <property type="match status" value="1"/>
</dbReference>
<feature type="domain" description="BTB" evidence="5">
    <location>
        <begin position="631"/>
        <end position="707"/>
    </location>
</feature>
<evidence type="ECO:0000256" key="3">
    <source>
        <dbReference type="PROSITE-ProRule" id="PRU00235"/>
    </source>
</evidence>
<dbReference type="InterPro" id="IPR036770">
    <property type="entry name" value="Ankyrin_rpt-contain_sf"/>
</dbReference>
<keyword evidence="1" id="KW-0677">Repeat</keyword>
<keyword evidence="7" id="KW-1185">Reference proteome</keyword>
<dbReference type="Pfam" id="PF00651">
    <property type="entry name" value="BTB"/>
    <property type="match status" value="2"/>
</dbReference>
<dbReference type="RefSeq" id="XP_031023257.1">
    <property type="nucleotide sequence ID" value="XM_031170795.1"/>
</dbReference>
<dbReference type="Proteomes" id="UP000319731">
    <property type="component" value="Unassembled WGS sequence"/>
</dbReference>
<reference evidence="6 7" key="1">
    <citation type="journal article" date="2019" name="Sci. Rep.">
        <title>Comparative genomics of chytrid fungi reveal insights into the obligate biotrophic and pathogenic lifestyle of Synchytrium endobioticum.</title>
        <authorList>
            <person name="van de Vossenberg B.T.L.H."/>
            <person name="Warris S."/>
            <person name="Nguyen H.D.T."/>
            <person name="van Gent-Pelzer M.P.E."/>
            <person name="Joly D.L."/>
            <person name="van de Geest H.C."/>
            <person name="Bonants P.J.M."/>
            <person name="Smith D.S."/>
            <person name="Levesque C.A."/>
            <person name="van der Lee T.A.J."/>
        </authorList>
    </citation>
    <scope>NUCLEOTIDE SEQUENCE [LARGE SCALE GENOMIC DNA]</scope>
    <source>
        <strain evidence="6 7">JEL517</strain>
    </source>
</reference>
<evidence type="ECO:0000313" key="7">
    <source>
        <dbReference type="Proteomes" id="UP000319731"/>
    </source>
</evidence>
<dbReference type="InterPro" id="IPR002110">
    <property type="entry name" value="Ankyrin_rpt"/>
</dbReference>
<dbReference type="PROSITE" id="PS50088">
    <property type="entry name" value="ANK_REPEAT"/>
    <property type="match status" value="1"/>
</dbReference>
<proteinExistence type="predicted"/>
<dbReference type="PROSITE" id="PS50297">
    <property type="entry name" value="ANK_REP_REGION"/>
    <property type="match status" value="1"/>
</dbReference>
<dbReference type="SUPFAM" id="SSF48403">
    <property type="entry name" value="Ankyrin repeat"/>
    <property type="match status" value="1"/>
</dbReference>
<dbReference type="STRING" id="1806994.A0A507C1W5"/>
<dbReference type="Gene3D" id="3.30.710.10">
    <property type="entry name" value="Potassium Channel Kv1.1, Chain A"/>
    <property type="match status" value="2"/>
</dbReference>
<keyword evidence="2" id="KW-0040">ANK repeat</keyword>
<feature type="compositionally biased region" description="Low complexity" evidence="4">
    <location>
        <begin position="1211"/>
        <end position="1233"/>
    </location>
</feature>
<dbReference type="PROSITE" id="PS50012">
    <property type="entry name" value="RCC1_3"/>
    <property type="match status" value="3"/>
</dbReference>
<dbReference type="InterPro" id="IPR009091">
    <property type="entry name" value="RCC1/BLIP-II"/>
</dbReference>
<evidence type="ECO:0000313" key="6">
    <source>
        <dbReference type="EMBL" id="TPX31946.1"/>
    </source>
</evidence>
<feature type="domain" description="BTB" evidence="5">
    <location>
        <begin position="785"/>
        <end position="852"/>
    </location>
</feature>